<dbReference type="InterPro" id="IPR038765">
    <property type="entry name" value="Papain-like_cys_pep_sf"/>
</dbReference>
<protein>
    <submittedName>
        <fullName evidence="2">Transglutaminase family protein</fullName>
    </submittedName>
</protein>
<comment type="caution">
    <text evidence="2">The sequence shown here is derived from an EMBL/GenBank/DDBJ whole genome shotgun (WGS) entry which is preliminary data.</text>
</comment>
<organism evidence="2 3">
    <name type="scientific">Sphingomonas cynarae</name>
    <dbReference type="NCBI Taxonomy" id="930197"/>
    <lineage>
        <taxon>Bacteria</taxon>
        <taxon>Pseudomonadati</taxon>
        <taxon>Pseudomonadota</taxon>
        <taxon>Alphaproteobacteria</taxon>
        <taxon>Sphingomonadales</taxon>
        <taxon>Sphingomonadaceae</taxon>
        <taxon>Sphingomonas</taxon>
    </lineage>
</organism>
<dbReference type="Pfam" id="PF01841">
    <property type="entry name" value="Transglut_core"/>
    <property type="match status" value="1"/>
</dbReference>
<name>A0ABP7EL59_9SPHN</name>
<evidence type="ECO:0000313" key="3">
    <source>
        <dbReference type="Proteomes" id="UP001500523"/>
    </source>
</evidence>
<dbReference type="SUPFAM" id="SSF54001">
    <property type="entry name" value="Cysteine proteinases"/>
    <property type="match status" value="1"/>
</dbReference>
<sequence length="263" mass="28371">MRLSILHRTAYRFSEPQARLVQLLRVTPPDTHDQTVANWRIDVDCDAKLRDGRDGWGNRVTMLYAEGPIHGLEIEISGEVLTTHSDGVLHGLTETLPPPVFLRATDLTMPDAGIAAFVAERAGETPLGTLHRLNAALHEQFVFDRSRPAGLTAAAAFARGEATPRDVAHIFLVGARGLGVPARYVSGYSRLAGEHRPTPHGWAEAYIDGLGWVGFDPCTGLCPQDDHVRVAIALDAVGAAPIAGSRLGDGQERLDVEVRVAEA</sequence>
<reference evidence="3" key="1">
    <citation type="journal article" date="2019" name="Int. J. Syst. Evol. Microbiol.">
        <title>The Global Catalogue of Microorganisms (GCM) 10K type strain sequencing project: providing services to taxonomists for standard genome sequencing and annotation.</title>
        <authorList>
            <consortium name="The Broad Institute Genomics Platform"/>
            <consortium name="The Broad Institute Genome Sequencing Center for Infectious Disease"/>
            <person name="Wu L."/>
            <person name="Ma J."/>
        </authorList>
    </citation>
    <scope>NUCLEOTIDE SEQUENCE [LARGE SCALE GENOMIC DNA]</scope>
    <source>
        <strain evidence="3">JCM 17498</strain>
    </source>
</reference>
<keyword evidence="3" id="KW-1185">Reference proteome</keyword>
<evidence type="ECO:0000259" key="1">
    <source>
        <dbReference type="SMART" id="SM00460"/>
    </source>
</evidence>
<dbReference type="Pfam" id="PF08379">
    <property type="entry name" value="Bact_transglu_N"/>
    <property type="match status" value="1"/>
</dbReference>
<dbReference type="InterPro" id="IPR002931">
    <property type="entry name" value="Transglutaminase-like"/>
</dbReference>
<evidence type="ECO:0000313" key="2">
    <source>
        <dbReference type="EMBL" id="GAA3719542.1"/>
    </source>
</evidence>
<dbReference type="InterPro" id="IPR013589">
    <property type="entry name" value="Bac_transglu_N"/>
</dbReference>
<feature type="domain" description="Transglutaminase-like" evidence="1">
    <location>
        <begin position="156"/>
        <end position="219"/>
    </location>
</feature>
<dbReference type="Gene3D" id="3.10.620.30">
    <property type="match status" value="1"/>
</dbReference>
<dbReference type="PANTHER" id="PTHR33490">
    <property type="entry name" value="BLR5614 PROTEIN-RELATED"/>
    <property type="match status" value="1"/>
</dbReference>
<accession>A0ABP7EL59</accession>
<dbReference type="SMART" id="SM00460">
    <property type="entry name" value="TGc"/>
    <property type="match status" value="1"/>
</dbReference>
<proteinExistence type="predicted"/>
<dbReference type="RefSeq" id="WP_344694185.1">
    <property type="nucleotide sequence ID" value="NZ_BAABBF010000007.1"/>
</dbReference>
<gene>
    <name evidence="2" type="ORF">GCM10022268_29770</name>
</gene>
<dbReference type="Proteomes" id="UP001500523">
    <property type="component" value="Unassembled WGS sequence"/>
</dbReference>
<dbReference type="PANTHER" id="PTHR33490:SF6">
    <property type="entry name" value="SLL1049 PROTEIN"/>
    <property type="match status" value="1"/>
</dbReference>
<dbReference type="EMBL" id="BAABBF010000007">
    <property type="protein sequence ID" value="GAA3719542.1"/>
    <property type="molecule type" value="Genomic_DNA"/>
</dbReference>